<dbReference type="GO" id="GO:0016020">
    <property type="term" value="C:membrane"/>
    <property type="evidence" value="ECO:0007669"/>
    <property type="project" value="TreeGrafter"/>
</dbReference>
<evidence type="ECO:0000313" key="3">
    <source>
        <dbReference type="Proteomes" id="UP000280598"/>
    </source>
</evidence>
<dbReference type="PANTHER" id="PTHR43798">
    <property type="entry name" value="MONOACYLGLYCEROL LIPASE"/>
    <property type="match status" value="1"/>
</dbReference>
<accession>A0A3M7H4P7</accession>
<dbReference type="Gene3D" id="3.40.50.1820">
    <property type="entry name" value="alpha/beta hydrolase"/>
    <property type="match status" value="1"/>
</dbReference>
<protein>
    <recommendedName>
        <fullName evidence="1">AB hydrolase-1 domain-containing protein</fullName>
    </recommendedName>
</protein>
<proteinExistence type="predicted"/>
<dbReference type="InterPro" id="IPR029058">
    <property type="entry name" value="AB_hydrolase_fold"/>
</dbReference>
<comment type="caution">
    <text evidence="2">The sequence shown here is derived from an EMBL/GenBank/DDBJ whole genome shotgun (WGS) entry which is preliminary data.</text>
</comment>
<dbReference type="EMBL" id="QWIS01000087">
    <property type="protein sequence ID" value="RMZ08309.1"/>
    <property type="molecule type" value="Genomic_DNA"/>
</dbReference>
<dbReference type="InterPro" id="IPR050266">
    <property type="entry name" value="AB_hydrolase_sf"/>
</dbReference>
<evidence type="ECO:0000259" key="1">
    <source>
        <dbReference type="Pfam" id="PF12697"/>
    </source>
</evidence>
<dbReference type="SUPFAM" id="SSF53474">
    <property type="entry name" value="alpha/beta-Hydrolases"/>
    <property type="match status" value="1"/>
</dbReference>
<dbReference type="Pfam" id="PF12697">
    <property type="entry name" value="Abhydrolase_6"/>
    <property type="match status" value="1"/>
</dbReference>
<evidence type="ECO:0000313" key="2">
    <source>
        <dbReference type="EMBL" id="RMZ08309.1"/>
    </source>
</evidence>
<sequence>MAALTGVSVKPRLQIRRQDFHRPDGLAHSELVTKITHGQAGRTAEEFNVMSDFEGEERTLPFTEHNQGENVTVLLIHGAFSNDEEWDMVTPHLTNYHLLIPDLPGHGKASAIRPFSKHLAAKLIANTITQHAKDGKAHIIALSLGAYIAIDLSVRYPAVVRDMFISGIKVLPILRGPLVPYLMYLNCNLQKLIPKTLIDQAMDGTDVHSTASTELSVSLCREVLYPISLADDYSWPDPWKARTLIVCAGKSDLLPTNDSEADTVHMRDIARTLNPETTAVVNAQIRHPWNRQKPELFAEAAKAWFERREIPDEFRPL</sequence>
<dbReference type="AlphaFoldDB" id="A0A3M7H4P7"/>
<gene>
    <name evidence="2" type="ORF">D0860_04722</name>
</gene>
<dbReference type="InterPro" id="IPR000073">
    <property type="entry name" value="AB_hydrolase_1"/>
</dbReference>
<dbReference type="VEuPathDB" id="FungiDB:BTJ68_03380"/>
<name>A0A3M7H4P7_HORWE</name>
<organism evidence="2 3">
    <name type="scientific">Hortaea werneckii</name>
    <name type="common">Black yeast</name>
    <name type="synonym">Cladosporium werneckii</name>
    <dbReference type="NCBI Taxonomy" id="91943"/>
    <lineage>
        <taxon>Eukaryota</taxon>
        <taxon>Fungi</taxon>
        <taxon>Dikarya</taxon>
        <taxon>Ascomycota</taxon>
        <taxon>Pezizomycotina</taxon>
        <taxon>Dothideomycetes</taxon>
        <taxon>Dothideomycetidae</taxon>
        <taxon>Mycosphaerellales</taxon>
        <taxon>Teratosphaeriaceae</taxon>
        <taxon>Hortaea</taxon>
    </lineage>
</organism>
<feature type="domain" description="AB hydrolase-1" evidence="1">
    <location>
        <begin position="73"/>
        <end position="299"/>
    </location>
</feature>
<reference evidence="2 3" key="1">
    <citation type="journal article" date="2018" name="BMC Genomics">
        <title>Genomic evidence for intraspecific hybridization in a clonal and extremely halotolerant yeast.</title>
        <authorList>
            <person name="Gostincar C."/>
            <person name="Stajich J.E."/>
            <person name="Zupancic J."/>
            <person name="Zalar P."/>
            <person name="Gunde-Cimerman N."/>
        </authorList>
    </citation>
    <scope>NUCLEOTIDE SEQUENCE [LARGE SCALE GENOMIC DNA]</scope>
    <source>
        <strain evidence="2 3">EXF-562</strain>
    </source>
</reference>
<dbReference type="Proteomes" id="UP000280598">
    <property type="component" value="Unassembled WGS sequence"/>
</dbReference>
<dbReference type="PANTHER" id="PTHR43798:SF33">
    <property type="entry name" value="HYDROLASE, PUTATIVE (AFU_ORTHOLOGUE AFUA_2G14860)-RELATED"/>
    <property type="match status" value="1"/>
</dbReference>